<organism evidence="1">
    <name type="scientific">uncultured Thermomicrobiales bacterium</name>
    <dbReference type="NCBI Taxonomy" id="1645740"/>
    <lineage>
        <taxon>Bacteria</taxon>
        <taxon>Pseudomonadati</taxon>
        <taxon>Thermomicrobiota</taxon>
        <taxon>Thermomicrobia</taxon>
        <taxon>Thermomicrobiales</taxon>
        <taxon>environmental samples</taxon>
    </lineage>
</organism>
<proteinExistence type="predicted"/>
<sequence>MGSLPSSEMAFPRNLGLPSDWRTRRMSSLGHVVGLHGIVGEAVEGAELVAERPEQAKSRSV</sequence>
<dbReference type="AlphaFoldDB" id="A0A6J4U7B9"/>
<gene>
    <name evidence="1" type="ORF">AVDCRST_MAG43-280</name>
</gene>
<accession>A0A6J4U7B9</accession>
<reference evidence="1" key="1">
    <citation type="submission" date="2020-02" db="EMBL/GenBank/DDBJ databases">
        <authorList>
            <person name="Meier V. D."/>
        </authorList>
    </citation>
    <scope>NUCLEOTIDE SEQUENCE</scope>
    <source>
        <strain evidence="1">AVDCRST_MAG43</strain>
    </source>
</reference>
<evidence type="ECO:0000313" key="1">
    <source>
        <dbReference type="EMBL" id="CAA9542635.1"/>
    </source>
</evidence>
<dbReference type="EMBL" id="CADCWI010000015">
    <property type="protein sequence ID" value="CAA9542635.1"/>
    <property type="molecule type" value="Genomic_DNA"/>
</dbReference>
<protein>
    <submittedName>
        <fullName evidence="1">Uncharacterized protein</fullName>
    </submittedName>
</protein>
<name>A0A6J4U7B9_9BACT</name>